<dbReference type="PANTHER" id="PTHR12318">
    <property type="entry name" value="TESTOSTERONE-REGULATED PROTEIN RP2"/>
    <property type="match status" value="1"/>
</dbReference>
<keyword evidence="5" id="KW-0460">Magnesium</keyword>
<dbReference type="CDD" id="cd18870">
    <property type="entry name" value="NUDIX_AcylCoAdiphos_Nudt19"/>
    <property type="match status" value="1"/>
</dbReference>
<comment type="cofactor">
    <cofactor evidence="1">
        <name>Mn(2+)</name>
        <dbReference type="ChEBI" id="CHEBI:29035"/>
    </cofactor>
</comment>
<keyword evidence="3" id="KW-0479">Metal-binding</keyword>
<dbReference type="InterPro" id="IPR039121">
    <property type="entry name" value="NUDT19"/>
</dbReference>
<protein>
    <submittedName>
        <fullName evidence="8">NUDIX domain-containing protein</fullName>
    </submittedName>
</protein>
<evidence type="ECO:0000313" key="8">
    <source>
        <dbReference type="EMBL" id="QDO97123.1"/>
    </source>
</evidence>
<dbReference type="GO" id="GO:0046872">
    <property type="term" value="F:metal ion binding"/>
    <property type="evidence" value="ECO:0007669"/>
    <property type="project" value="UniProtKB-KW"/>
</dbReference>
<dbReference type="PANTHER" id="PTHR12318:SF0">
    <property type="entry name" value="ACYL-COENZYME A DIPHOSPHATASE NUDT19"/>
    <property type="match status" value="1"/>
</dbReference>
<feature type="domain" description="Nudix hydrolase" evidence="7">
    <location>
        <begin position="7"/>
        <end position="177"/>
    </location>
</feature>
<evidence type="ECO:0000256" key="6">
    <source>
        <dbReference type="ARBA" id="ARBA00023211"/>
    </source>
</evidence>
<evidence type="ECO:0000256" key="4">
    <source>
        <dbReference type="ARBA" id="ARBA00022801"/>
    </source>
</evidence>
<dbReference type="GO" id="GO:0016818">
    <property type="term" value="F:hydrolase activity, acting on acid anhydrides, in phosphorus-containing anhydrides"/>
    <property type="evidence" value="ECO:0007669"/>
    <property type="project" value="InterPro"/>
</dbReference>
<name>A0A516H018_9PROT</name>
<keyword evidence="6" id="KW-0464">Manganese</keyword>
<comment type="cofactor">
    <cofactor evidence="2">
        <name>Mg(2+)</name>
        <dbReference type="ChEBI" id="CHEBI:18420"/>
    </cofactor>
</comment>
<dbReference type="Proteomes" id="UP000317496">
    <property type="component" value="Chromosome"/>
</dbReference>
<organism evidence="8 9">
    <name type="scientific">Ferrovibrio terrae</name>
    <dbReference type="NCBI Taxonomy" id="2594003"/>
    <lineage>
        <taxon>Bacteria</taxon>
        <taxon>Pseudomonadati</taxon>
        <taxon>Pseudomonadota</taxon>
        <taxon>Alphaproteobacteria</taxon>
        <taxon>Rhodospirillales</taxon>
        <taxon>Rhodospirillaceae</taxon>
        <taxon>Ferrovibrio</taxon>
    </lineage>
</organism>
<evidence type="ECO:0000259" key="7">
    <source>
        <dbReference type="PROSITE" id="PS51462"/>
    </source>
</evidence>
<evidence type="ECO:0000256" key="1">
    <source>
        <dbReference type="ARBA" id="ARBA00001936"/>
    </source>
</evidence>
<dbReference type="InterPro" id="IPR015797">
    <property type="entry name" value="NUDIX_hydrolase-like_dom_sf"/>
</dbReference>
<evidence type="ECO:0000313" key="9">
    <source>
        <dbReference type="Proteomes" id="UP000317496"/>
    </source>
</evidence>
<dbReference type="AlphaFoldDB" id="A0A516H018"/>
<dbReference type="Gene3D" id="3.90.79.10">
    <property type="entry name" value="Nucleoside Triphosphate Pyrophosphohydrolase"/>
    <property type="match status" value="1"/>
</dbReference>
<dbReference type="InterPro" id="IPR000086">
    <property type="entry name" value="NUDIX_hydrolase_dom"/>
</dbReference>
<sequence>MTAVIVTPRLAASLILLRDGARGLEVMMVERTGSASYAAGKFVFPGGTVDATDAGFAGTDAPDAALRVAAIREAYEECGLLVAETMPADSGQGQDFARLLQAGCRLAMQSLVPFAHWITPPHLPKRFDTHFFLAPAPLNQVAAADLREVVSAAWLQPGAVVAAAEAAELNLMFATYMNLRWLARFESVATALAAAQNRPIITVIPEPSDSPEGRVFLIPEAAAYGETAVLEHRFRRT</sequence>
<dbReference type="EMBL" id="CP041636">
    <property type="protein sequence ID" value="QDO97123.1"/>
    <property type="molecule type" value="Genomic_DNA"/>
</dbReference>
<dbReference type="Pfam" id="PF00293">
    <property type="entry name" value="NUDIX"/>
    <property type="match status" value="1"/>
</dbReference>
<dbReference type="OrthoDB" id="7183442at2"/>
<dbReference type="RefSeq" id="WP_144068104.1">
    <property type="nucleotide sequence ID" value="NZ_CP041636.1"/>
</dbReference>
<proteinExistence type="predicted"/>
<accession>A0A516H018</accession>
<dbReference type="KEGG" id="fer:FNB15_07470"/>
<dbReference type="PROSITE" id="PS51462">
    <property type="entry name" value="NUDIX"/>
    <property type="match status" value="1"/>
</dbReference>
<evidence type="ECO:0000256" key="2">
    <source>
        <dbReference type="ARBA" id="ARBA00001946"/>
    </source>
</evidence>
<evidence type="ECO:0000256" key="3">
    <source>
        <dbReference type="ARBA" id="ARBA00022723"/>
    </source>
</evidence>
<gene>
    <name evidence="8" type="ORF">FNB15_07470</name>
</gene>
<dbReference type="SUPFAM" id="SSF55811">
    <property type="entry name" value="Nudix"/>
    <property type="match status" value="1"/>
</dbReference>
<keyword evidence="9" id="KW-1185">Reference proteome</keyword>
<evidence type="ECO:0000256" key="5">
    <source>
        <dbReference type="ARBA" id="ARBA00022842"/>
    </source>
</evidence>
<reference evidence="8 9" key="1">
    <citation type="submission" date="2019-07" db="EMBL/GenBank/DDBJ databases">
        <title>Genome sequencing for Ferrovibrio sp. K5.</title>
        <authorList>
            <person name="Park S.-J."/>
        </authorList>
    </citation>
    <scope>NUCLEOTIDE SEQUENCE [LARGE SCALE GENOMIC DNA]</scope>
    <source>
        <strain evidence="8 9">K5</strain>
    </source>
</reference>
<keyword evidence="4" id="KW-0378">Hydrolase</keyword>